<dbReference type="InterPro" id="IPR013809">
    <property type="entry name" value="ENTH"/>
</dbReference>
<dbReference type="AlphaFoldDB" id="A0A1W0WA41"/>
<evidence type="ECO:0000313" key="3">
    <source>
        <dbReference type="Proteomes" id="UP000192578"/>
    </source>
</evidence>
<gene>
    <name evidence="2" type="ORF">BV898_13631</name>
</gene>
<dbReference type="PROSITE" id="PS50942">
    <property type="entry name" value="ENTH"/>
    <property type="match status" value="1"/>
</dbReference>
<dbReference type="GO" id="GO:0006897">
    <property type="term" value="P:endocytosis"/>
    <property type="evidence" value="ECO:0007669"/>
    <property type="project" value="TreeGrafter"/>
</dbReference>
<dbReference type="EMBL" id="MTYJ01000154">
    <property type="protein sequence ID" value="OQV12071.1"/>
    <property type="molecule type" value="Genomic_DNA"/>
</dbReference>
<proteinExistence type="predicted"/>
<dbReference type="SUPFAM" id="SSF48464">
    <property type="entry name" value="ENTH/VHS domain"/>
    <property type="match status" value="1"/>
</dbReference>
<feature type="domain" description="ENTH" evidence="1">
    <location>
        <begin position="15"/>
        <end position="142"/>
    </location>
</feature>
<dbReference type="PANTHER" id="PTHR12276:SF115">
    <property type="entry name" value="FI19443P1"/>
    <property type="match status" value="1"/>
</dbReference>
<dbReference type="GO" id="GO:0005886">
    <property type="term" value="C:plasma membrane"/>
    <property type="evidence" value="ECO:0007669"/>
    <property type="project" value="TreeGrafter"/>
</dbReference>
<dbReference type="PANTHER" id="PTHR12276">
    <property type="entry name" value="EPSIN/ENT-RELATED"/>
    <property type="match status" value="1"/>
</dbReference>
<dbReference type="Proteomes" id="UP000192578">
    <property type="component" value="Unassembled WGS sequence"/>
</dbReference>
<name>A0A1W0WA41_HYPEX</name>
<dbReference type="Gene3D" id="1.25.40.90">
    <property type="match status" value="1"/>
</dbReference>
<keyword evidence="3" id="KW-1185">Reference proteome</keyword>
<sequence length="357" mass="40416">MENIQKACRNMKYLFDPTIIDPVQIKVREVTSSDPWGPTASDMSELANLSYTKSPVIVPDLFLRLDDGNWRVVYKTLVVLDYIIKYGSETVLVDCTRNLARLHELQSCRAIEDGQDHGLNIREKSRQIVALLTDPVRLKLERAKARRIHQRVSYRNSEFRQFFNGASPPLSINERDIHIDDEEDIMCRPNNAEEEAIQLELALAASKNETERSRSRIPSYENRPHVARRLVIPDPTPPATPVAVKATDLIDLSEWSVISLADPTPPARSNIKTESCFSGINEPQLSATNPFAGDVLKAQALDLEILSKWFTPWLELQEPFIPFYICEGGSLELSEKLSNQQFSFSSSGGTRPHQRSK</sequence>
<evidence type="ECO:0000313" key="2">
    <source>
        <dbReference type="EMBL" id="OQV12071.1"/>
    </source>
</evidence>
<dbReference type="GO" id="GO:0030276">
    <property type="term" value="F:clathrin binding"/>
    <property type="evidence" value="ECO:0007669"/>
    <property type="project" value="TreeGrafter"/>
</dbReference>
<dbReference type="GO" id="GO:0005543">
    <property type="term" value="F:phospholipid binding"/>
    <property type="evidence" value="ECO:0007669"/>
    <property type="project" value="TreeGrafter"/>
</dbReference>
<evidence type="ECO:0000259" key="1">
    <source>
        <dbReference type="PROSITE" id="PS50942"/>
    </source>
</evidence>
<reference evidence="3" key="1">
    <citation type="submission" date="2017-01" db="EMBL/GenBank/DDBJ databases">
        <title>Comparative genomics of anhydrobiosis in the tardigrade Hypsibius dujardini.</title>
        <authorList>
            <person name="Yoshida Y."/>
            <person name="Koutsovoulos G."/>
            <person name="Laetsch D."/>
            <person name="Stevens L."/>
            <person name="Kumar S."/>
            <person name="Horikawa D."/>
            <person name="Ishino K."/>
            <person name="Komine S."/>
            <person name="Tomita M."/>
            <person name="Blaxter M."/>
            <person name="Arakawa K."/>
        </authorList>
    </citation>
    <scope>NUCLEOTIDE SEQUENCE [LARGE SCALE GENOMIC DNA]</scope>
    <source>
        <strain evidence="3">Z151</strain>
    </source>
</reference>
<dbReference type="GO" id="GO:0005768">
    <property type="term" value="C:endosome"/>
    <property type="evidence" value="ECO:0007669"/>
    <property type="project" value="TreeGrafter"/>
</dbReference>
<dbReference type="SMART" id="SM00273">
    <property type="entry name" value="ENTH"/>
    <property type="match status" value="1"/>
</dbReference>
<accession>A0A1W0WA41</accession>
<comment type="caution">
    <text evidence="2">The sequence shown here is derived from an EMBL/GenBank/DDBJ whole genome shotgun (WGS) entry which is preliminary data.</text>
</comment>
<organism evidence="2 3">
    <name type="scientific">Hypsibius exemplaris</name>
    <name type="common">Freshwater tardigrade</name>
    <dbReference type="NCBI Taxonomy" id="2072580"/>
    <lineage>
        <taxon>Eukaryota</taxon>
        <taxon>Metazoa</taxon>
        <taxon>Ecdysozoa</taxon>
        <taxon>Tardigrada</taxon>
        <taxon>Eutardigrada</taxon>
        <taxon>Parachela</taxon>
        <taxon>Hypsibioidea</taxon>
        <taxon>Hypsibiidae</taxon>
        <taxon>Hypsibius</taxon>
    </lineage>
</organism>
<dbReference type="Pfam" id="PF01417">
    <property type="entry name" value="ENTH"/>
    <property type="match status" value="1"/>
</dbReference>
<dbReference type="InterPro" id="IPR008942">
    <property type="entry name" value="ENTH_VHS"/>
</dbReference>
<protein>
    <submittedName>
        <fullName evidence="2">Epsin-2</fullName>
    </submittedName>
</protein>
<dbReference type="GO" id="GO:0030125">
    <property type="term" value="C:clathrin vesicle coat"/>
    <property type="evidence" value="ECO:0007669"/>
    <property type="project" value="TreeGrafter"/>
</dbReference>
<dbReference type="OrthoDB" id="4033880at2759"/>